<evidence type="ECO:0000256" key="1">
    <source>
        <dbReference type="PROSITE-ProRule" id="PRU00047"/>
    </source>
</evidence>
<name>A0ABQ5INP6_9ASTR</name>
<reference evidence="4" key="1">
    <citation type="journal article" date="2022" name="Int. J. Mol. Sci.">
        <title>Draft Genome of Tanacetum Coccineum: Genomic Comparison of Closely Related Tanacetum-Family Plants.</title>
        <authorList>
            <person name="Yamashiro T."/>
            <person name="Shiraishi A."/>
            <person name="Nakayama K."/>
            <person name="Satake H."/>
        </authorList>
    </citation>
    <scope>NUCLEOTIDE SEQUENCE</scope>
</reference>
<evidence type="ECO:0000313" key="5">
    <source>
        <dbReference type="Proteomes" id="UP001151760"/>
    </source>
</evidence>
<gene>
    <name evidence="4" type="ORF">Tco_1112004</name>
</gene>
<accession>A0ABQ5INP6</accession>
<proteinExistence type="predicted"/>
<evidence type="ECO:0000259" key="3">
    <source>
        <dbReference type="PROSITE" id="PS50158"/>
    </source>
</evidence>
<dbReference type="PANTHER" id="PTHR15503:SF45">
    <property type="entry name" value="RNA-DIRECTED DNA POLYMERASE HOMOLOG"/>
    <property type="match status" value="1"/>
</dbReference>
<sequence>MVVAGHVTYTDRFHELARLVPYLVTPKNKRIERYIYGLAPQIQGMMAATEPTTIRKVVQMAGILTDEANRNGSLKMNLEKRGNRGEPSKDRNGRDDNKRTRTRNAFATTTNPVRRENMGTAPKCTTCNFHHPPETPCRTCFNGNRPGHFAKDCRVVSRNVNPINAGNPTSRTCYECGSTDHFKAACPRFNQAQRSGENHQNQVVVVNGDQGRGNNGNQACGRAFMLGVEEARPDLNIMTVRIPLLDRKVLRVLGERPEEKARHLMSAKEHKQEEMVVIELVPGAILVMKSPYQLAPSEMVELSGQLKELQDKGFIRPSSSPWGASEMDIQEQDKKKAKNKQSRARNGKDKVKPKPKSVKIRKSTPTKSKVNQVKKIQLEGLKLSNLKLYY</sequence>
<keyword evidence="1" id="KW-0862">Zinc</keyword>
<dbReference type="InterPro" id="IPR036875">
    <property type="entry name" value="Znf_CCHC_sf"/>
</dbReference>
<dbReference type="Gene3D" id="3.10.10.10">
    <property type="entry name" value="HIV Type 1 Reverse Transcriptase, subunit A, domain 1"/>
    <property type="match status" value="1"/>
</dbReference>
<feature type="compositionally biased region" description="Basic and acidic residues" evidence="2">
    <location>
        <begin position="77"/>
        <end position="99"/>
    </location>
</feature>
<dbReference type="InterPro" id="IPR001878">
    <property type="entry name" value="Znf_CCHC"/>
</dbReference>
<dbReference type="GO" id="GO:0003964">
    <property type="term" value="F:RNA-directed DNA polymerase activity"/>
    <property type="evidence" value="ECO:0007669"/>
    <property type="project" value="UniProtKB-KW"/>
</dbReference>
<dbReference type="Proteomes" id="UP001151760">
    <property type="component" value="Unassembled WGS sequence"/>
</dbReference>
<feature type="compositionally biased region" description="Basic residues" evidence="2">
    <location>
        <begin position="335"/>
        <end position="345"/>
    </location>
</feature>
<evidence type="ECO:0000313" key="4">
    <source>
        <dbReference type="EMBL" id="GJU01666.1"/>
    </source>
</evidence>
<dbReference type="PANTHER" id="PTHR15503">
    <property type="entry name" value="LDOC1 RELATED"/>
    <property type="match status" value="1"/>
</dbReference>
<dbReference type="Pfam" id="PF00098">
    <property type="entry name" value="zf-CCHC"/>
    <property type="match status" value="1"/>
</dbReference>
<keyword evidence="1" id="KW-0863">Zinc-finger</keyword>
<dbReference type="EMBL" id="BQNB010020986">
    <property type="protein sequence ID" value="GJU01666.1"/>
    <property type="molecule type" value="Genomic_DNA"/>
</dbReference>
<feature type="region of interest" description="Disordered" evidence="2">
    <location>
        <begin position="69"/>
        <end position="103"/>
    </location>
</feature>
<dbReference type="SUPFAM" id="SSF56672">
    <property type="entry name" value="DNA/RNA polymerases"/>
    <property type="match status" value="1"/>
</dbReference>
<protein>
    <submittedName>
        <fullName evidence="4">Reverse transcriptase domain-containing protein</fullName>
    </submittedName>
</protein>
<dbReference type="PROSITE" id="PS50158">
    <property type="entry name" value="ZF_CCHC"/>
    <property type="match status" value="1"/>
</dbReference>
<organism evidence="4 5">
    <name type="scientific">Tanacetum coccineum</name>
    <dbReference type="NCBI Taxonomy" id="301880"/>
    <lineage>
        <taxon>Eukaryota</taxon>
        <taxon>Viridiplantae</taxon>
        <taxon>Streptophyta</taxon>
        <taxon>Embryophyta</taxon>
        <taxon>Tracheophyta</taxon>
        <taxon>Spermatophyta</taxon>
        <taxon>Magnoliopsida</taxon>
        <taxon>eudicotyledons</taxon>
        <taxon>Gunneridae</taxon>
        <taxon>Pentapetalae</taxon>
        <taxon>asterids</taxon>
        <taxon>campanulids</taxon>
        <taxon>Asterales</taxon>
        <taxon>Asteraceae</taxon>
        <taxon>Asteroideae</taxon>
        <taxon>Anthemideae</taxon>
        <taxon>Anthemidinae</taxon>
        <taxon>Tanacetum</taxon>
    </lineage>
</organism>
<dbReference type="InterPro" id="IPR043502">
    <property type="entry name" value="DNA/RNA_pol_sf"/>
</dbReference>
<evidence type="ECO:0000256" key="2">
    <source>
        <dbReference type="SAM" id="MobiDB-lite"/>
    </source>
</evidence>
<keyword evidence="1" id="KW-0479">Metal-binding</keyword>
<keyword evidence="4" id="KW-0808">Transferase</keyword>
<reference evidence="4" key="2">
    <citation type="submission" date="2022-01" db="EMBL/GenBank/DDBJ databases">
        <authorList>
            <person name="Yamashiro T."/>
            <person name="Shiraishi A."/>
            <person name="Satake H."/>
            <person name="Nakayama K."/>
        </authorList>
    </citation>
    <scope>NUCLEOTIDE SEQUENCE</scope>
</reference>
<dbReference type="Gene3D" id="4.10.60.10">
    <property type="entry name" value="Zinc finger, CCHC-type"/>
    <property type="match status" value="1"/>
</dbReference>
<keyword evidence="4" id="KW-0695">RNA-directed DNA polymerase</keyword>
<feature type="domain" description="CCHC-type" evidence="3">
    <location>
        <begin position="173"/>
        <end position="188"/>
    </location>
</feature>
<comment type="caution">
    <text evidence="4">The sequence shown here is derived from an EMBL/GenBank/DDBJ whole genome shotgun (WGS) entry which is preliminary data.</text>
</comment>
<dbReference type="SUPFAM" id="SSF57756">
    <property type="entry name" value="Retrovirus zinc finger-like domains"/>
    <property type="match status" value="1"/>
</dbReference>
<keyword evidence="4" id="KW-0548">Nucleotidyltransferase</keyword>
<feature type="region of interest" description="Disordered" evidence="2">
    <location>
        <begin position="317"/>
        <end position="371"/>
    </location>
</feature>
<dbReference type="SMART" id="SM00343">
    <property type="entry name" value="ZnF_C2HC"/>
    <property type="match status" value="2"/>
</dbReference>
<dbReference type="InterPro" id="IPR032567">
    <property type="entry name" value="RTL1-rel"/>
</dbReference>
<keyword evidence="5" id="KW-1185">Reference proteome</keyword>
<feature type="compositionally biased region" description="Basic residues" evidence="2">
    <location>
        <begin position="353"/>
        <end position="364"/>
    </location>
</feature>